<dbReference type="Pfam" id="PF01041">
    <property type="entry name" value="DegT_DnrJ_EryC1"/>
    <property type="match status" value="1"/>
</dbReference>
<geneLocation type="plasmid" evidence="4">
    <name>pH1519-76</name>
</geneLocation>
<dbReference type="EMBL" id="KJ484631">
    <property type="protein sequence ID" value="AIF78182.1"/>
    <property type="molecule type" value="Genomic_DNA"/>
</dbReference>
<name>A0A075MC43_ECOLX</name>
<proteinExistence type="inferred from homology"/>
<organism evidence="4">
    <name type="scientific">Escherichia coli</name>
    <dbReference type="NCBI Taxonomy" id="562"/>
    <lineage>
        <taxon>Bacteria</taxon>
        <taxon>Pseudomonadati</taxon>
        <taxon>Pseudomonadota</taxon>
        <taxon>Gammaproteobacteria</taxon>
        <taxon>Enterobacterales</taxon>
        <taxon>Enterobacteriaceae</taxon>
        <taxon>Escherichia</taxon>
    </lineage>
</organism>
<dbReference type="InterPro" id="IPR015424">
    <property type="entry name" value="PyrdxlP-dep_Trfase"/>
</dbReference>
<dbReference type="GO" id="GO:0030170">
    <property type="term" value="F:pyridoxal phosphate binding"/>
    <property type="evidence" value="ECO:0007669"/>
    <property type="project" value="TreeGrafter"/>
</dbReference>
<dbReference type="InterPro" id="IPR015422">
    <property type="entry name" value="PyrdxlP-dep_Trfase_small"/>
</dbReference>
<keyword evidence="1 3" id="KW-0663">Pyridoxal phosphate</keyword>
<dbReference type="PANTHER" id="PTHR30244">
    <property type="entry name" value="TRANSAMINASE"/>
    <property type="match status" value="1"/>
</dbReference>
<comment type="similarity">
    <text evidence="2 3">Belongs to the DegT/DnrJ/EryC1 family.</text>
</comment>
<dbReference type="PANTHER" id="PTHR30244:SF36">
    <property type="entry name" value="3-OXO-GLUCOSE-6-PHOSPHATE:GLUTAMATE AMINOTRANSFERASE"/>
    <property type="match status" value="1"/>
</dbReference>
<evidence type="ECO:0000256" key="3">
    <source>
        <dbReference type="RuleBase" id="RU004508"/>
    </source>
</evidence>
<dbReference type="CDD" id="cd00616">
    <property type="entry name" value="AHBA_syn"/>
    <property type="match status" value="1"/>
</dbReference>
<dbReference type="GO" id="GO:0008483">
    <property type="term" value="F:transaminase activity"/>
    <property type="evidence" value="ECO:0007669"/>
    <property type="project" value="TreeGrafter"/>
</dbReference>
<accession>A0A075MC43</accession>
<dbReference type="Gene3D" id="3.40.640.10">
    <property type="entry name" value="Type I PLP-dependent aspartate aminotransferase-like (Major domain)"/>
    <property type="match status" value="1"/>
</dbReference>
<sequence length="424" mass="47682">MVYLCFIFLRHKMEVFMKDVSILNEMIFSASTENELQEKFEDIYHRINNESEYDDSESVEFLPLPRLNSRSERSEVQDIISVVIKSGCFTSGPYIGKVEETLRLFYGAHTCIATSSGTDALKIALKSVGVEPGDEVIVPLNSFAATENAVMAVGAVPVFANIDSSFNMLPDEVDRLRTSKTKAVLPVCLYGSCMYIDAIHQIARKADIPVIVDAAQCFGIRSLISHCDLLALSFNPFKNIGSLGKSGAVLTLSPELARLARQYSYHGFAEGKKNIKAQNWGLNSRMDNLQAATLSVKLQHFENNAKKRCLLAARYHLLLSDLSHNIILPTETHQNTWHLFPVLLCKGERDSLFAFAREKGVELDIYYPVLSHCGEHPLATGYSRREQFRDSEKIHSGLIHLPLHNHMSLQEQNIVIEVLHDYFK</sequence>
<evidence type="ECO:0000256" key="2">
    <source>
        <dbReference type="ARBA" id="ARBA00037999"/>
    </source>
</evidence>
<dbReference type="GO" id="GO:0000271">
    <property type="term" value="P:polysaccharide biosynthetic process"/>
    <property type="evidence" value="ECO:0007669"/>
    <property type="project" value="TreeGrafter"/>
</dbReference>
<dbReference type="SUPFAM" id="SSF53383">
    <property type="entry name" value="PLP-dependent transferases"/>
    <property type="match status" value="1"/>
</dbReference>
<dbReference type="PIRSF" id="PIRSF000390">
    <property type="entry name" value="PLP_StrS"/>
    <property type="match status" value="1"/>
</dbReference>
<keyword evidence="4" id="KW-0614">Plasmid</keyword>
<dbReference type="InterPro" id="IPR000653">
    <property type="entry name" value="DegT/StrS_aminotransferase"/>
</dbReference>
<reference evidence="4" key="1">
    <citation type="journal article" date="2014" name="J. Antimicrob. Chemother.">
        <title>Nucleotide sequences of 16 transmissible plasmids identified in nine multidrug-resistant Escherichia coli isolates expressing an ESBL phenotype isolated from food-producing animals and healthy humans.</title>
        <authorList>
            <person name="Wang J."/>
            <person name="Stephan R."/>
            <person name="Power K."/>
            <person name="Yan Q."/>
            <person name="Hachler H."/>
            <person name="Fanning S."/>
        </authorList>
    </citation>
    <scope>NUCLEOTIDE SEQUENCE</scope>
    <source>
        <strain evidence="4">Human-1519</strain>
        <plasmid evidence="4">pH1519-76</plasmid>
    </source>
</reference>
<dbReference type="InterPro" id="IPR015421">
    <property type="entry name" value="PyrdxlP-dep_Trfase_major"/>
</dbReference>
<dbReference type="AlphaFoldDB" id="A0A075MC43"/>
<protein>
    <submittedName>
        <fullName evidence="4">NTD biosynthesis operon protein NtdA</fullName>
    </submittedName>
</protein>
<evidence type="ECO:0000256" key="1">
    <source>
        <dbReference type="ARBA" id="ARBA00022898"/>
    </source>
</evidence>
<dbReference type="Gene3D" id="3.90.1150.10">
    <property type="entry name" value="Aspartate Aminotransferase, domain 1"/>
    <property type="match status" value="1"/>
</dbReference>
<evidence type="ECO:0000313" key="4">
    <source>
        <dbReference type="EMBL" id="AIF78182.1"/>
    </source>
</evidence>